<accession>A0A8T1WKU4</accession>
<dbReference type="AlphaFoldDB" id="A0A8T1WKU4"/>
<keyword evidence="6" id="KW-0812">Transmembrane</keyword>
<dbReference type="InterPro" id="IPR031825">
    <property type="entry name" value="RXLR"/>
</dbReference>
<dbReference type="Proteomes" id="UP000693981">
    <property type="component" value="Unassembled WGS sequence"/>
</dbReference>
<sequence>MKSMALYYALMTALALFSISNAFFLVAGFEQPKTVKMIQPGKQLAADHHDDTEKRFLRIEGFEGANSDSEPADEERGILSDLKQILRWASGRTSEEADQMKLKLFNQFKDANPGNAASNMHYDEFEKMYLQIKYGLNPVGALDKFKIANARTAEASPNYPQYQAFLKVYEFLTGKSA</sequence>
<keyword evidence="6" id="KW-0472">Membrane</keyword>
<gene>
    <name evidence="7" type="ORF">PHYBOEH_004828</name>
</gene>
<evidence type="ECO:0000256" key="6">
    <source>
        <dbReference type="SAM" id="Phobius"/>
    </source>
</evidence>
<evidence type="ECO:0000256" key="2">
    <source>
        <dbReference type="ARBA" id="ARBA00010400"/>
    </source>
</evidence>
<evidence type="ECO:0000256" key="4">
    <source>
        <dbReference type="ARBA" id="ARBA00022729"/>
    </source>
</evidence>
<comment type="subcellular location">
    <subcellularLocation>
        <location evidence="1 5">Secreted</location>
    </subcellularLocation>
</comment>
<comment type="similarity">
    <text evidence="2 5">Belongs to the RxLR effector family.</text>
</comment>
<protein>
    <recommendedName>
        <fullName evidence="5">RxLR effector protein</fullName>
    </recommendedName>
</protein>
<comment type="domain">
    <text evidence="5">The RxLR-dEER motif acts to carry the protein into the host cell cytoplasm through binding to cell surface phosphatidylinositol-3-phosphate.</text>
</comment>
<dbReference type="Pfam" id="PF16810">
    <property type="entry name" value="RXLR"/>
    <property type="match status" value="1"/>
</dbReference>
<keyword evidence="3 5" id="KW-0964">Secreted</keyword>
<keyword evidence="6" id="KW-1133">Transmembrane helix</keyword>
<evidence type="ECO:0000256" key="5">
    <source>
        <dbReference type="RuleBase" id="RU367124"/>
    </source>
</evidence>
<evidence type="ECO:0000256" key="3">
    <source>
        <dbReference type="ARBA" id="ARBA00022525"/>
    </source>
</evidence>
<evidence type="ECO:0000256" key="1">
    <source>
        <dbReference type="ARBA" id="ARBA00004613"/>
    </source>
</evidence>
<keyword evidence="8" id="KW-1185">Reference proteome</keyword>
<dbReference type="EMBL" id="JAGDFL010000255">
    <property type="protein sequence ID" value="KAG7394672.1"/>
    <property type="molecule type" value="Genomic_DNA"/>
</dbReference>
<name>A0A8T1WKU4_9STRA</name>
<evidence type="ECO:0000313" key="8">
    <source>
        <dbReference type="Proteomes" id="UP000693981"/>
    </source>
</evidence>
<comment type="caution">
    <text evidence="7">The sequence shown here is derived from an EMBL/GenBank/DDBJ whole genome shotgun (WGS) entry which is preliminary data.</text>
</comment>
<evidence type="ECO:0000313" key="7">
    <source>
        <dbReference type="EMBL" id="KAG7394672.1"/>
    </source>
</evidence>
<keyword evidence="4" id="KW-0732">Signal</keyword>
<organism evidence="7 8">
    <name type="scientific">Phytophthora boehmeriae</name>
    <dbReference type="NCBI Taxonomy" id="109152"/>
    <lineage>
        <taxon>Eukaryota</taxon>
        <taxon>Sar</taxon>
        <taxon>Stramenopiles</taxon>
        <taxon>Oomycota</taxon>
        <taxon>Peronosporomycetes</taxon>
        <taxon>Peronosporales</taxon>
        <taxon>Peronosporaceae</taxon>
        <taxon>Phytophthora</taxon>
    </lineage>
</organism>
<reference evidence="7" key="1">
    <citation type="submission" date="2021-02" db="EMBL/GenBank/DDBJ databases">
        <authorList>
            <person name="Palmer J.M."/>
        </authorList>
    </citation>
    <scope>NUCLEOTIDE SEQUENCE</scope>
    <source>
        <strain evidence="7">SCRP23</strain>
    </source>
</reference>
<proteinExistence type="inferred from homology"/>
<feature type="transmembrane region" description="Helical" evidence="6">
    <location>
        <begin position="6"/>
        <end position="29"/>
    </location>
</feature>
<comment type="function">
    <text evidence="5">Effector that suppresses plant defense responses during pathogen infection.</text>
</comment>